<gene>
    <name evidence="10" type="ORF">SKAU_G00206130</name>
</gene>
<evidence type="ECO:0000256" key="7">
    <source>
        <dbReference type="ARBA" id="ARBA00044525"/>
    </source>
</evidence>
<organism evidence="10 11">
    <name type="scientific">Synaphobranchus kaupii</name>
    <name type="common">Kaup's arrowtooth eel</name>
    <dbReference type="NCBI Taxonomy" id="118154"/>
    <lineage>
        <taxon>Eukaryota</taxon>
        <taxon>Metazoa</taxon>
        <taxon>Chordata</taxon>
        <taxon>Craniata</taxon>
        <taxon>Vertebrata</taxon>
        <taxon>Euteleostomi</taxon>
        <taxon>Actinopterygii</taxon>
        <taxon>Neopterygii</taxon>
        <taxon>Teleostei</taxon>
        <taxon>Anguilliformes</taxon>
        <taxon>Synaphobranchidae</taxon>
        <taxon>Synaphobranchus</taxon>
    </lineage>
</organism>
<feature type="compositionally biased region" description="Polar residues" evidence="8">
    <location>
        <begin position="96"/>
        <end position="109"/>
    </location>
</feature>
<dbReference type="AlphaFoldDB" id="A0A9Q1IXS2"/>
<dbReference type="EMBL" id="JAINUF010000006">
    <property type="protein sequence ID" value="KAJ8357819.1"/>
    <property type="molecule type" value="Genomic_DNA"/>
</dbReference>
<accession>A0A9Q1IXS2</accession>
<keyword evidence="5 9" id="KW-1133">Transmembrane helix</keyword>
<evidence type="ECO:0000256" key="6">
    <source>
        <dbReference type="ARBA" id="ARBA00023136"/>
    </source>
</evidence>
<evidence type="ECO:0000313" key="11">
    <source>
        <dbReference type="Proteomes" id="UP001152622"/>
    </source>
</evidence>
<evidence type="ECO:0000256" key="2">
    <source>
        <dbReference type="ARBA" id="ARBA00004496"/>
    </source>
</evidence>
<keyword evidence="3" id="KW-0963">Cytoplasm</keyword>
<protein>
    <recommendedName>
        <fullName evidence="7">Transmembrane protein 196</fullName>
    </recommendedName>
</protein>
<evidence type="ECO:0000256" key="5">
    <source>
        <dbReference type="ARBA" id="ARBA00022989"/>
    </source>
</evidence>
<keyword evidence="4 9" id="KW-0812">Transmembrane</keyword>
<keyword evidence="11" id="KW-1185">Reference proteome</keyword>
<feature type="compositionally biased region" description="Basic and acidic residues" evidence="8">
    <location>
        <begin position="77"/>
        <end position="94"/>
    </location>
</feature>
<dbReference type="GO" id="GO:0016020">
    <property type="term" value="C:membrane"/>
    <property type="evidence" value="ECO:0007669"/>
    <property type="project" value="UniProtKB-SubCell"/>
</dbReference>
<feature type="transmembrane region" description="Helical" evidence="9">
    <location>
        <begin position="12"/>
        <end position="31"/>
    </location>
</feature>
<sequence length="121" mass="13591">MAQVLTDDPVLGLLYLCLIGGILSFQFVRALVKRPKAHRPLQLVAMTLACLGVTCSTLSTWLTCQLASSEQQRMFLEREHSLHHSHEMAEKEMPETSANGLSKSHSTGTHLHRDEQPRTRK</sequence>
<proteinExistence type="predicted"/>
<dbReference type="PANTHER" id="PTHR28681:SF1">
    <property type="entry name" value="TRANSMEMBRANE PROTEIN 196"/>
    <property type="match status" value="1"/>
</dbReference>
<dbReference type="OrthoDB" id="10016951at2759"/>
<comment type="caution">
    <text evidence="10">The sequence shown here is derived from an EMBL/GenBank/DDBJ whole genome shotgun (WGS) entry which is preliminary data.</text>
</comment>
<comment type="subcellular location">
    <subcellularLocation>
        <location evidence="2">Cytoplasm</location>
    </subcellularLocation>
    <subcellularLocation>
        <location evidence="1">Membrane</location>
        <topology evidence="1">Multi-pass membrane protein</topology>
    </subcellularLocation>
</comment>
<evidence type="ECO:0000256" key="4">
    <source>
        <dbReference type="ARBA" id="ARBA00022692"/>
    </source>
</evidence>
<evidence type="ECO:0000256" key="9">
    <source>
        <dbReference type="SAM" id="Phobius"/>
    </source>
</evidence>
<dbReference type="Proteomes" id="UP001152622">
    <property type="component" value="Chromosome 6"/>
</dbReference>
<dbReference type="InterPro" id="IPR037661">
    <property type="entry name" value="TMEM196"/>
</dbReference>
<evidence type="ECO:0000313" key="10">
    <source>
        <dbReference type="EMBL" id="KAJ8357819.1"/>
    </source>
</evidence>
<evidence type="ECO:0000256" key="3">
    <source>
        <dbReference type="ARBA" id="ARBA00022490"/>
    </source>
</evidence>
<keyword evidence="6 9" id="KW-0472">Membrane</keyword>
<dbReference type="PANTHER" id="PTHR28681">
    <property type="entry name" value="TRANSMEMBRANE PROTEIN 196"/>
    <property type="match status" value="1"/>
</dbReference>
<reference evidence="10" key="1">
    <citation type="journal article" date="2023" name="Science">
        <title>Genome structures resolve the early diversification of teleost fishes.</title>
        <authorList>
            <person name="Parey E."/>
            <person name="Louis A."/>
            <person name="Montfort J."/>
            <person name="Bouchez O."/>
            <person name="Roques C."/>
            <person name="Iampietro C."/>
            <person name="Lluch J."/>
            <person name="Castinel A."/>
            <person name="Donnadieu C."/>
            <person name="Desvignes T."/>
            <person name="Floi Bucao C."/>
            <person name="Jouanno E."/>
            <person name="Wen M."/>
            <person name="Mejri S."/>
            <person name="Dirks R."/>
            <person name="Jansen H."/>
            <person name="Henkel C."/>
            <person name="Chen W.J."/>
            <person name="Zahm M."/>
            <person name="Cabau C."/>
            <person name="Klopp C."/>
            <person name="Thompson A.W."/>
            <person name="Robinson-Rechavi M."/>
            <person name="Braasch I."/>
            <person name="Lecointre G."/>
            <person name="Bobe J."/>
            <person name="Postlethwait J.H."/>
            <person name="Berthelot C."/>
            <person name="Roest Crollius H."/>
            <person name="Guiguen Y."/>
        </authorList>
    </citation>
    <scope>NUCLEOTIDE SEQUENCE</scope>
    <source>
        <strain evidence="10">WJC10195</strain>
    </source>
</reference>
<evidence type="ECO:0000256" key="8">
    <source>
        <dbReference type="SAM" id="MobiDB-lite"/>
    </source>
</evidence>
<feature type="compositionally biased region" description="Basic and acidic residues" evidence="8">
    <location>
        <begin position="111"/>
        <end position="121"/>
    </location>
</feature>
<evidence type="ECO:0000256" key="1">
    <source>
        <dbReference type="ARBA" id="ARBA00004141"/>
    </source>
</evidence>
<name>A0A9Q1IXS2_SYNKA</name>
<feature type="region of interest" description="Disordered" evidence="8">
    <location>
        <begin position="77"/>
        <end position="121"/>
    </location>
</feature>
<dbReference type="GO" id="GO:0005737">
    <property type="term" value="C:cytoplasm"/>
    <property type="evidence" value="ECO:0007669"/>
    <property type="project" value="UniProtKB-SubCell"/>
</dbReference>